<keyword evidence="3" id="KW-1185">Reference proteome</keyword>
<evidence type="ECO:0000313" key="2">
    <source>
        <dbReference type="EMBL" id="PKI31134.1"/>
    </source>
</evidence>
<evidence type="ECO:0000313" key="3">
    <source>
        <dbReference type="Proteomes" id="UP000233551"/>
    </source>
</evidence>
<sequence>MSPSNPHPTSLVPRLRAQRAPHGSKGPTSPSLGLGVGYLGAGRLDQLIMQAMKPWLNPAYYSYGAARPDPTT</sequence>
<accession>A0A2I0HHG7</accession>
<comment type="caution">
    <text evidence="2">The sequence shown here is derived from an EMBL/GenBank/DDBJ whole genome shotgun (WGS) entry which is preliminary data.</text>
</comment>
<reference evidence="2 3" key="1">
    <citation type="submission" date="2017-11" db="EMBL/GenBank/DDBJ databases">
        <title>De-novo sequencing of pomegranate (Punica granatum L.) genome.</title>
        <authorList>
            <person name="Akparov Z."/>
            <person name="Amiraslanov A."/>
            <person name="Hajiyeva S."/>
            <person name="Abbasov M."/>
            <person name="Kaur K."/>
            <person name="Hamwieh A."/>
            <person name="Solovyev V."/>
            <person name="Salamov A."/>
            <person name="Braich B."/>
            <person name="Kosarev P."/>
            <person name="Mahmoud A."/>
            <person name="Hajiyev E."/>
            <person name="Babayeva S."/>
            <person name="Izzatullayeva V."/>
            <person name="Mammadov A."/>
            <person name="Mammadov A."/>
            <person name="Sharifova S."/>
            <person name="Ojaghi J."/>
            <person name="Eynullazada K."/>
            <person name="Bayramov B."/>
            <person name="Abdulazimova A."/>
            <person name="Shahmuradov I."/>
        </authorList>
    </citation>
    <scope>NUCLEOTIDE SEQUENCE [LARGE SCALE GENOMIC DNA]</scope>
    <source>
        <strain evidence="3">cv. AG2017</strain>
        <tissue evidence="2">Leaf</tissue>
    </source>
</reference>
<dbReference type="AlphaFoldDB" id="A0A2I0HHG7"/>
<feature type="region of interest" description="Disordered" evidence="1">
    <location>
        <begin position="1"/>
        <end position="34"/>
    </location>
</feature>
<dbReference type="Proteomes" id="UP000233551">
    <property type="component" value="Unassembled WGS sequence"/>
</dbReference>
<proteinExistence type="predicted"/>
<dbReference type="EMBL" id="PGOL01009174">
    <property type="protein sequence ID" value="PKI31134.1"/>
    <property type="molecule type" value="Genomic_DNA"/>
</dbReference>
<organism evidence="2 3">
    <name type="scientific">Punica granatum</name>
    <name type="common">Pomegranate</name>
    <dbReference type="NCBI Taxonomy" id="22663"/>
    <lineage>
        <taxon>Eukaryota</taxon>
        <taxon>Viridiplantae</taxon>
        <taxon>Streptophyta</taxon>
        <taxon>Embryophyta</taxon>
        <taxon>Tracheophyta</taxon>
        <taxon>Spermatophyta</taxon>
        <taxon>Magnoliopsida</taxon>
        <taxon>eudicotyledons</taxon>
        <taxon>Gunneridae</taxon>
        <taxon>Pentapetalae</taxon>
        <taxon>rosids</taxon>
        <taxon>malvids</taxon>
        <taxon>Myrtales</taxon>
        <taxon>Lythraceae</taxon>
        <taxon>Punica</taxon>
    </lineage>
</organism>
<evidence type="ECO:0000256" key="1">
    <source>
        <dbReference type="SAM" id="MobiDB-lite"/>
    </source>
</evidence>
<protein>
    <submittedName>
        <fullName evidence="2">Uncharacterized protein</fullName>
    </submittedName>
</protein>
<name>A0A2I0HHG7_PUNGR</name>
<gene>
    <name evidence="2" type="ORF">CRG98_048476</name>
</gene>